<name>A0ABR3P0F4_9TELE</name>
<reference evidence="1 2" key="1">
    <citation type="submission" date="2023-09" db="EMBL/GenBank/DDBJ databases">
        <authorList>
            <person name="Wang M."/>
        </authorList>
    </citation>
    <scope>NUCLEOTIDE SEQUENCE [LARGE SCALE GENOMIC DNA]</scope>
    <source>
        <strain evidence="1">GT-2023</strain>
        <tissue evidence="1">Liver</tissue>
    </source>
</reference>
<keyword evidence="2" id="KW-1185">Reference proteome</keyword>
<protein>
    <submittedName>
        <fullName evidence="1">Uncharacterized protein</fullName>
    </submittedName>
</protein>
<comment type="caution">
    <text evidence="1">The sequence shown here is derived from an EMBL/GenBank/DDBJ whole genome shotgun (WGS) entry which is preliminary data.</text>
</comment>
<accession>A0ABR3P0F4</accession>
<proteinExistence type="predicted"/>
<dbReference type="EMBL" id="JAYMGO010000001">
    <property type="protein sequence ID" value="KAL1282767.1"/>
    <property type="molecule type" value="Genomic_DNA"/>
</dbReference>
<evidence type="ECO:0000313" key="1">
    <source>
        <dbReference type="EMBL" id="KAL1282767.1"/>
    </source>
</evidence>
<evidence type="ECO:0000313" key="2">
    <source>
        <dbReference type="Proteomes" id="UP001558613"/>
    </source>
</evidence>
<dbReference type="Proteomes" id="UP001558613">
    <property type="component" value="Unassembled WGS sequence"/>
</dbReference>
<organism evidence="1 2">
    <name type="scientific">Cirrhinus molitorella</name>
    <name type="common">mud carp</name>
    <dbReference type="NCBI Taxonomy" id="172907"/>
    <lineage>
        <taxon>Eukaryota</taxon>
        <taxon>Metazoa</taxon>
        <taxon>Chordata</taxon>
        <taxon>Craniata</taxon>
        <taxon>Vertebrata</taxon>
        <taxon>Euteleostomi</taxon>
        <taxon>Actinopterygii</taxon>
        <taxon>Neopterygii</taxon>
        <taxon>Teleostei</taxon>
        <taxon>Ostariophysi</taxon>
        <taxon>Cypriniformes</taxon>
        <taxon>Cyprinidae</taxon>
        <taxon>Labeoninae</taxon>
        <taxon>Labeonini</taxon>
        <taxon>Cirrhinus</taxon>
    </lineage>
</organism>
<sequence length="132" mass="14676">MCDLTQKCHSSELEAIWAPCCNKHAINPELVHPICHTLQSDEVSVCTLGSGLEKRGARVNATVHTRLPGSIRASVPHLLDTRVIIPAPTISRDSMRQDTAMNNLNNKIHPELVHGGITRFQRNMVDLDHCRI</sequence>
<gene>
    <name evidence="1" type="ORF">QQF64_001570</name>
</gene>